<dbReference type="CDD" id="cd09487">
    <property type="entry name" value="SAM_superfamily"/>
    <property type="match status" value="1"/>
</dbReference>
<feature type="region of interest" description="Disordered" evidence="2">
    <location>
        <begin position="307"/>
        <end position="334"/>
    </location>
</feature>
<feature type="compositionally biased region" description="Basic residues" evidence="2">
    <location>
        <begin position="461"/>
        <end position="475"/>
    </location>
</feature>
<feature type="compositionally biased region" description="Polar residues" evidence="2">
    <location>
        <begin position="443"/>
        <end position="460"/>
    </location>
</feature>
<dbReference type="Proteomes" id="UP001454036">
    <property type="component" value="Unassembled WGS sequence"/>
</dbReference>
<dbReference type="InterPro" id="IPR013761">
    <property type="entry name" value="SAM/pointed_sf"/>
</dbReference>
<dbReference type="Gene3D" id="1.10.150.50">
    <property type="entry name" value="Transcription Factor, Ets-1"/>
    <property type="match status" value="1"/>
</dbReference>
<dbReference type="SMART" id="SM00454">
    <property type="entry name" value="SAM"/>
    <property type="match status" value="1"/>
</dbReference>
<protein>
    <submittedName>
        <fullName evidence="4">DNA metabolism protein</fullName>
    </submittedName>
</protein>
<dbReference type="SUPFAM" id="SSF47769">
    <property type="entry name" value="SAM/Pointed domain"/>
    <property type="match status" value="1"/>
</dbReference>
<feature type="region of interest" description="Disordered" evidence="2">
    <location>
        <begin position="1"/>
        <end position="50"/>
    </location>
</feature>
<keyword evidence="5" id="KW-1185">Reference proteome</keyword>
<gene>
    <name evidence="4" type="ORF">LIER_22509</name>
</gene>
<comment type="caution">
    <text evidence="4">The sequence shown here is derived from an EMBL/GenBank/DDBJ whole genome shotgun (WGS) entry which is preliminary data.</text>
</comment>
<feature type="domain" description="SAM" evidence="3">
    <location>
        <begin position="338"/>
        <end position="401"/>
    </location>
</feature>
<organism evidence="4 5">
    <name type="scientific">Lithospermum erythrorhizon</name>
    <name type="common">Purple gromwell</name>
    <name type="synonym">Lithospermum officinale var. erythrorhizon</name>
    <dbReference type="NCBI Taxonomy" id="34254"/>
    <lineage>
        <taxon>Eukaryota</taxon>
        <taxon>Viridiplantae</taxon>
        <taxon>Streptophyta</taxon>
        <taxon>Embryophyta</taxon>
        <taxon>Tracheophyta</taxon>
        <taxon>Spermatophyta</taxon>
        <taxon>Magnoliopsida</taxon>
        <taxon>eudicotyledons</taxon>
        <taxon>Gunneridae</taxon>
        <taxon>Pentapetalae</taxon>
        <taxon>asterids</taxon>
        <taxon>lamiids</taxon>
        <taxon>Boraginales</taxon>
        <taxon>Boraginaceae</taxon>
        <taxon>Boraginoideae</taxon>
        <taxon>Lithospermeae</taxon>
        <taxon>Lithospermum</taxon>
    </lineage>
</organism>
<dbReference type="InterPro" id="IPR001660">
    <property type="entry name" value="SAM"/>
</dbReference>
<evidence type="ECO:0000259" key="3">
    <source>
        <dbReference type="PROSITE" id="PS50105"/>
    </source>
</evidence>
<feature type="compositionally biased region" description="Low complexity" evidence="2">
    <location>
        <begin position="9"/>
        <end position="18"/>
    </location>
</feature>
<dbReference type="AlphaFoldDB" id="A0AAV3QWG3"/>
<dbReference type="Pfam" id="PF00536">
    <property type="entry name" value="SAM_1"/>
    <property type="match status" value="1"/>
</dbReference>
<sequence length="524" mass="59231">MAPKPPSSSLPHPKTTTSIDNSLKRPPLKPYNLNTITTTPLSKKPKNYPISNQGKENDIYVSQELETGSVLSLDSIPSSIDFTQHVVCNKENNFRDVRSNKFYSNSSIDARLIKCRDDIEFDEARLSECRDIIQFDEAEADKFYLTNSIEAGLIKSRDTIEFDEEEDDVCYKDHCFRDLKADKFYSNNSIEARLIKNRDNVKFDEEKDCVCNKENDSGDGRNNNSIEARLIKSRDNVGFDELDLLLNLCGEEGAEKGFGYQSVCEEERDNGSVCAVCCPLCGVDISDLCDEDRQVHTNDCLDKAEGFNEGIDPNDGTASPSDPQVVDASPVGPPKGSVNLTPVLDWLRNLGLSKYEDIFVREEIDWESLQWLTEEDLRNIGLTALGPRMKIVHALHELRRDHDRSLEKQTDNSVKEIQGNDIQSKTKLITDFFHGSAAATPTIRTTNTGQTGVTNSPSVRTSKKNVNKKPSKSRKNRDIPPWCSIPGAPFRVDAFKYLTRECSHWFLTHFHMDRKSKFIFFLTS</sequence>
<feature type="region of interest" description="Disordered" evidence="2">
    <location>
        <begin position="443"/>
        <end position="480"/>
    </location>
</feature>
<reference evidence="4 5" key="1">
    <citation type="submission" date="2024-01" db="EMBL/GenBank/DDBJ databases">
        <title>The complete chloroplast genome sequence of Lithospermum erythrorhizon: insights into the phylogenetic relationship among Boraginaceae species and the maternal lineages of purple gromwells.</title>
        <authorList>
            <person name="Okada T."/>
            <person name="Watanabe K."/>
        </authorList>
    </citation>
    <scope>NUCLEOTIDE SEQUENCE [LARGE SCALE GENOMIC DNA]</scope>
</reference>
<dbReference type="PANTHER" id="PTHR10627">
    <property type="entry name" value="SCP160"/>
    <property type="match status" value="1"/>
</dbReference>
<keyword evidence="1" id="KW-0677">Repeat</keyword>
<dbReference type="PANTHER" id="PTHR10627:SF69">
    <property type="entry name" value="PROTEIN BICAUDAL C"/>
    <property type="match status" value="1"/>
</dbReference>
<accession>A0AAV3QWG3</accession>
<dbReference type="EMBL" id="BAABME010006159">
    <property type="protein sequence ID" value="GAA0167621.1"/>
    <property type="molecule type" value="Genomic_DNA"/>
</dbReference>
<evidence type="ECO:0000313" key="5">
    <source>
        <dbReference type="Proteomes" id="UP001454036"/>
    </source>
</evidence>
<evidence type="ECO:0000256" key="2">
    <source>
        <dbReference type="SAM" id="MobiDB-lite"/>
    </source>
</evidence>
<evidence type="ECO:0000313" key="4">
    <source>
        <dbReference type="EMBL" id="GAA0167621.1"/>
    </source>
</evidence>
<dbReference type="PROSITE" id="PS50105">
    <property type="entry name" value="SAM_DOMAIN"/>
    <property type="match status" value="1"/>
</dbReference>
<feature type="compositionally biased region" description="Polar residues" evidence="2">
    <location>
        <begin position="32"/>
        <end position="41"/>
    </location>
</feature>
<name>A0AAV3QWG3_LITER</name>
<proteinExistence type="predicted"/>
<evidence type="ECO:0000256" key="1">
    <source>
        <dbReference type="ARBA" id="ARBA00022737"/>
    </source>
</evidence>